<reference evidence="1" key="1">
    <citation type="submission" date="2020-02" db="EMBL/GenBank/DDBJ databases">
        <authorList>
            <person name="Meier V. D."/>
        </authorList>
    </citation>
    <scope>NUCLEOTIDE SEQUENCE</scope>
    <source>
        <strain evidence="1">AVDCRST_MAG94</strain>
    </source>
</reference>
<dbReference type="EMBL" id="CADCTY010002335">
    <property type="protein sequence ID" value="CAA9417608.1"/>
    <property type="molecule type" value="Genomic_DNA"/>
</dbReference>
<evidence type="ECO:0000313" key="1">
    <source>
        <dbReference type="EMBL" id="CAA9417608.1"/>
    </source>
</evidence>
<name>A0A6J4PJD2_9CYAN</name>
<accession>A0A6J4PJD2</accession>
<evidence type="ECO:0008006" key="2">
    <source>
        <dbReference type="Google" id="ProtNLM"/>
    </source>
</evidence>
<organism evidence="1">
    <name type="scientific">uncultured Leptolyngbya sp</name>
    <dbReference type="NCBI Taxonomy" id="332963"/>
    <lineage>
        <taxon>Bacteria</taxon>
        <taxon>Bacillati</taxon>
        <taxon>Cyanobacteriota</taxon>
        <taxon>Cyanophyceae</taxon>
        <taxon>Leptolyngbyales</taxon>
        <taxon>Leptolyngbyaceae</taxon>
        <taxon>Leptolyngbya group</taxon>
        <taxon>Leptolyngbya</taxon>
        <taxon>environmental samples</taxon>
    </lineage>
</organism>
<protein>
    <recommendedName>
        <fullName evidence="2">Mobile element protein</fullName>
    </recommendedName>
</protein>
<sequence length="53" mass="5804">MAVKVHAADIMDRDGAKVLLEPLAGLFPRLQRIWADYAYRGRAVRAVPGALLA</sequence>
<dbReference type="AlphaFoldDB" id="A0A6J4PJD2"/>
<proteinExistence type="predicted"/>
<gene>
    <name evidence="1" type="ORF">AVDCRST_MAG94-6790</name>
</gene>